<dbReference type="SUPFAM" id="SSF160467">
    <property type="entry name" value="PH0987 N-terminal domain-like"/>
    <property type="match status" value="1"/>
</dbReference>
<dbReference type="SMART" id="SM00796">
    <property type="entry name" value="AHS1"/>
    <property type="match status" value="1"/>
</dbReference>
<dbReference type="InterPro" id="IPR029000">
    <property type="entry name" value="Cyclophilin-like_dom_sf"/>
</dbReference>
<dbReference type="InterPro" id="IPR003833">
    <property type="entry name" value="CT_C_D"/>
</dbReference>
<dbReference type="Gene3D" id="2.40.100.10">
    <property type="entry name" value="Cyclophilin-like"/>
    <property type="match status" value="1"/>
</dbReference>
<keyword evidence="6" id="KW-1185">Reference proteome</keyword>
<dbReference type="EC" id="3.5.2.9" evidence="5"/>
<evidence type="ECO:0000256" key="1">
    <source>
        <dbReference type="ARBA" id="ARBA00022741"/>
    </source>
</evidence>
<organism evidence="5 6">
    <name type="scientific">Thalassomonas haliotis</name>
    <dbReference type="NCBI Taxonomy" id="485448"/>
    <lineage>
        <taxon>Bacteria</taxon>
        <taxon>Pseudomonadati</taxon>
        <taxon>Pseudomonadota</taxon>
        <taxon>Gammaproteobacteria</taxon>
        <taxon>Alteromonadales</taxon>
        <taxon>Colwelliaceae</taxon>
        <taxon>Thalassomonas</taxon>
    </lineage>
</organism>
<dbReference type="RefSeq" id="WP_274051635.1">
    <property type="nucleotide sequence ID" value="NZ_CP059693.1"/>
</dbReference>
<feature type="domain" description="Carboxyltransferase" evidence="4">
    <location>
        <begin position="13"/>
        <end position="216"/>
    </location>
</feature>
<dbReference type="Gene3D" id="3.30.1360.40">
    <property type="match status" value="1"/>
</dbReference>
<evidence type="ECO:0000259" key="4">
    <source>
        <dbReference type="SMART" id="SM00796"/>
    </source>
</evidence>
<dbReference type="PANTHER" id="PTHR34698">
    <property type="entry name" value="5-OXOPROLINASE SUBUNIT B"/>
    <property type="match status" value="1"/>
</dbReference>
<evidence type="ECO:0000256" key="3">
    <source>
        <dbReference type="ARBA" id="ARBA00022840"/>
    </source>
</evidence>
<proteinExistence type="predicted"/>
<sequence length="245" mass="27311">MTGKDSELPPFAVSLEAVSENAVLLSWPEKICPAQHRHIIACRDAIHQQLTDLIIDSVASYNTLMVYYHFQFTNIRTLTSRLQQLIAQTRENELTQDEDLVLEIPVYYGGQAGWDLSRVAEQTKLSPDRVIELHQATTYRAYALGFTPGFCYLGSLPPRLQLPRRSKPRASVPKGAVAIAGLQTAVYPNASPGGWHILGQTPLAMYSIVTREFQPLLTPGQRVRFTAIDAKTFKEMSGELVLEGK</sequence>
<dbReference type="NCBIfam" id="TIGR00370">
    <property type="entry name" value="5-oxoprolinase subunit PxpB"/>
    <property type="match status" value="1"/>
</dbReference>
<dbReference type="PANTHER" id="PTHR34698:SF2">
    <property type="entry name" value="5-OXOPROLINASE SUBUNIT B"/>
    <property type="match status" value="1"/>
</dbReference>
<evidence type="ECO:0000256" key="2">
    <source>
        <dbReference type="ARBA" id="ARBA00022801"/>
    </source>
</evidence>
<accession>A0ABY7VEQ3</accession>
<dbReference type="InterPro" id="IPR010016">
    <property type="entry name" value="PxpB"/>
</dbReference>
<evidence type="ECO:0000313" key="6">
    <source>
        <dbReference type="Proteomes" id="UP001215231"/>
    </source>
</evidence>
<gene>
    <name evidence="5" type="primary">pxpB</name>
    <name evidence="5" type="ORF">H3N35_25200</name>
</gene>
<dbReference type="EMBL" id="CP059693">
    <property type="protein sequence ID" value="WDE11470.1"/>
    <property type="molecule type" value="Genomic_DNA"/>
</dbReference>
<reference evidence="5 6" key="1">
    <citation type="journal article" date="2022" name="Mar. Drugs">
        <title>Bioassay-Guided Fractionation Leads to the Detection of Cholic Acid Generated by the Rare Thalassomonas sp.</title>
        <authorList>
            <person name="Pheiffer F."/>
            <person name="Schneider Y.K."/>
            <person name="Hansen E.H."/>
            <person name="Andersen J.H."/>
            <person name="Isaksson J."/>
            <person name="Busche T."/>
            <person name="R C."/>
            <person name="Kalinowski J."/>
            <person name="Zyl L.V."/>
            <person name="Trindade M."/>
        </authorList>
    </citation>
    <scope>NUCLEOTIDE SEQUENCE [LARGE SCALE GENOMIC DNA]</scope>
    <source>
        <strain evidence="5 6">A5K-61T</strain>
    </source>
</reference>
<keyword evidence="1" id="KW-0547">Nucleotide-binding</keyword>
<evidence type="ECO:0000313" key="5">
    <source>
        <dbReference type="EMBL" id="WDE11470.1"/>
    </source>
</evidence>
<dbReference type="Pfam" id="PF02682">
    <property type="entry name" value="CT_C_D"/>
    <property type="match status" value="1"/>
</dbReference>
<dbReference type="Proteomes" id="UP001215231">
    <property type="component" value="Chromosome"/>
</dbReference>
<dbReference type="SUPFAM" id="SSF50891">
    <property type="entry name" value="Cyclophilin-like"/>
    <property type="match status" value="1"/>
</dbReference>
<dbReference type="GO" id="GO:0017168">
    <property type="term" value="F:5-oxoprolinase (ATP-hydrolyzing) activity"/>
    <property type="evidence" value="ECO:0007669"/>
    <property type="project" value="UniProtKB-EC"/>
</dbReference>
<keyword evidence="2 5" id="KW-0378">Hydrolase</keyword>
<protein>
    <submittedName>
        <fullName evidence="5">5-oxoprolinase subunit PxpB</fullName>
        <ecNumber evidence="5">3.5.2.9</ecNumber>
    </submittedName>
</protein>
<keyword evidence="3" id="KW-0067">ATP-binding</keyword>
<name>A0ABY7VEQ3_9GAMM</name>